<sequence>MTTSANLNWLIPAGTRPIFTGNPANVSRDLKWETINTINIGLDLKFLKNNLAISADWFQRQNNNMIAPGATLPSAFGAAAAAINAGSMRTRGWEITASYTHNFGKDAYGYVNASLSDYESVITEWTGNDNKMLYTNYAGKVVGEIWGFKNAGFFKDANDVATSPSQTTLQNGSFVYGPGDVKYADLDNNQIINGGNQTLSNPGDLTVIGNTTPRYQYSFRLGGGWKGFDIDMYFQGVGKRDMWGTGSMVIPLYNAANNTMYEHQMDFWSPTNPDALSTSFCR</sequence>
<comment type="subcellular location">
    <subcellularLocation>
        <location evidence="1">Cell outer membrane</location>
    </subcellularLocation>
</comment>
<keyword evidence="3" id="KW-0998">Cell outer membrane</keyword>
<dbReference type="Gene3D" id="2.40.170.20">
    <property type="entry name" value="TonB-dependent receptor, beta-barrel domain"/>
    <property type="match status" value="1"/>
</dbReference>
<dbReference type="GO" id="GO:0009279">
    <property type="term" value="C:cell outer membrane"/>
    <property type="evidence" value="ECO:0007669"/>
    <property type="project" value="UniProtKB-SubCell"/>
</dbReference>
<organism evidence="5">
    <name type="scientific">bioreactor metagenome</name>
    <dbReference type="NCBI Taxonomy" id="1076179"/>
    <lineage>
        <taxon>unclassified sequences</taxon>
        <taxon>metagenomes</taxon>
        <taxon>ecological metagenomes</taxon>
    </lineage>
</organism>
<evidence type="ECO:0000313" key="5">
    <source>
        <dbReference type="EMBL" id="MPM84305.1"/>
    </source>
</evidence>
<evidence type="ECO:0000259" key="4">
    <source>
        <dbReference type="Pfam" id="PF00593"/>
    </source>
</evidence>
<reference evidence="5" key="1">
    <citation type="submission" date="2019-08" db="EMBL/GenBank/DDBJ databases">
        <authorList>
            <person name="Kucharzyk K."/>
            <person name="Murdoch R.W."/>
            <person name="Higgins S."/>
            <person name="Loffler F."/>
        </authorList>
    </citation>
    <scope>NUCLEOTIDE SEQUENCE</scope>
</reference>
<dbReference type="EMBL" id="VSSQ01032890">
    <property type="protein sequence ID" value="MPM84305.1"/>
    <property type="molecule type" value="Genomic_DNA"/>
</dbReference>
<feature type="domain" description="TonB-dependent receptor-like beta-barrel" evidence="4">
    <location>
        <begin position="21"/>
        <end position="200"/>
    </location>
</feature>
<dbReference type="SUPFAM" id="SSF56935">
    <property type="entry name" value="Porins"/>
    <property type="match status" value="1"/>
</dbReference>
<dbReference type="InterPro" id="IPR000531">
    <property type="entry name" value="Beta-barrel_TonB"/>
</dbReference>
<keyword evidence="2" id="KW-0472">Membrane</keyword>
<evidence type="ECO:0000256" key="1">
    <source>
        <dbReference type="ARBA" id="ARBA00004442"/>
    </source>
</evidence>
<name>A0A645D514_9ZZZZ</name>
<dbReference type="Pfam" id="PF00593">
    <property type="entry name" value="TonB_dep_Rec_b-barrel"/>
    <property type="match status" value="1"/>
</dbReference>
<comment type="caution">
    <text evidence="5">The sequence shown here is derived from an EMBL/GenBank/DDBJ whole genome shotgun (WGS) entry which is preliminary data.</text>
</comment>
<gene>
    <name evidence="5" type="ORF">SDC9_131376</name>
</gene>
<evidence type="ECO:0000256" key="3">
    <source>
        <dbReference type="ARBA" id="ARBA00023237"/>
    </source>
</evidence>
<evidence type="ECO:0000256" key="2">
    <source>
        <dbReference type="ARBA" id="ARBA00023136"/>
    </source>
</evidence>
<dbReference type="AlphaFoldDB" id="A0A645D514"/>
<protein>
    <recommendedName>
        <fullName evidence="4">TonB-dependent receptor-like beta-barrel domain-containing protein</fullName>
    </recommendedName>
</protein>
<accession>A0A645D514</accession>
<proteinExistence type="predicted"/>
<dbReference type="InterPro" id="IPR036942">
    <property type="entry name" value="Beta-barrel_TonB_sf"/>
</dbReference>